<keyword evidence="3" id="KW-1185">Reference proteome</keyword>
<evidence type="ECO:0000313" key="3">
    <source>
        <dbReference type="Proteomes" id="UP001500655"/>
    </source>
</evidence>
<evidence type="ECO:0000313" key="2">
    <source>
        <dbReference type="EMBL" id="GAA1748693.1"/>
    </source>
</evidence>
<name>A0ABN2K5D0_9ACTN</name>
<dbReference type="EMBL" id="BAAALS010000007">
    <property type="protein sequence ID" value="GAA1748693.1"/>
    <property type="molecule type" value="Genomic_DNA"/>
</dbReference>
<dbReference type="InterPro" id="IPR007569">
    <property type="entry name" value="DUF559"/>
</dbReference>
<feature type="domain" description="DUF559" evidence="1">
    <location>
        <begin position="239"/>
        <end position="303"/>
    </location>
</feature>
<evidence type="ECO:0000259" key="1">
    <source>
        <dbReference type="Pfam" id="PF04480"/>
    </source>
</evidence>
<comment type="caution">
    <text evidence="2">The sequence shown here is derived from an EMBL/GenBank/DDBJ whole genome shotgun (WGS) entry which is preliminary data.</text>
</comment>
<dbReference type="Proteomes" id="UP001500655">
    <property type="component" value="Unassembled WGS sequence"/>
</dbReference>
<dbReference type="SUPFAM" id="SSF52980">
    <property type="entry name" value="Restriction endonuclease-like"/>
    <property type="match status" value="1"/>
</dbReference>
<reference evidence="2 3" key="1">
    <citation type="journal article" date="2019" name="Int. J. Syst. Evol. Microbiol.">
        <title>The Global Catalogue of Microorganisms (GCM) 10K type strain sequencing project: providing services to taxonomists for standard genome sequencing and annotation.</title>
        <authorList>
            <consortium name="The Broad Institute Genomics Platform"/>
            <consortium name="The Broad Institute Genome Sequencing Center for Infectious Disease"/>
            <person name="Wu L."/>
            <person name="Ma J."/>
        </authorList>
    </citation>
    <scope>NUCLEOTIDE SEQUENCE [LARGE SCALE GENOMIC DNA]</scope>
    <source>
        <strain evidence="2 3">JCM 13249</strain>
    </source>
</reference>
<sequence>MIAGMPRQPHRPPPLRGRLFHGPTAVTKGQLTRAQLRSSAWRPVIRGVYVDSTIPPSHELSCRAVAKYLLPDSGAIAGHSAATLLGPGLNDDSAPVEVLVPRPVGRTWFVPRTAGIVAHTATFPPSDVRTVRGMPVTTPLRTCWDLTQWSTPEDAVVVLDRFLRLGLVTPPELADHGRARRERTGTRGTRRFARAVAWADGRSESPQESRLRMAIVLGGLPKPDLQVQVHDSAGFIGRVDLAYEALRIAIEYDGAWHASLDQLQKDRRRLNRLQAAGWLVIHVTADRLRHDRPTLLAEIRAAIRSRR</sequence>
<dbReference type="InterPro" id="IPR011335">
    <property type="entry name" value="Restrct_endonuc-II-like"/>
</dbReference>
<protein>
    <recommendedName>
        <fullName evidence="1">DUF559 domain-containing protein</fullName>
    </recommendedName>
</protein>
<proteinExistence type="predicted"/>
<dbReference type="Gene3D" id="3.40.960.10">
    <property type="entry name" value="VSR Endonuclease"/>
    <property type="match status" value="1"/>
</dbReference>
<gene>
    <name evidence="2" type="ORF">GCM10009681_19930</name>
</gene>
<organism evidence="2 3">
    <name type="scientific">Luedemannella helvata</name>
    <dbReference type="NCBI Taxonomy" id="349315"/>
    <lineage>
        <taxon>Bacteria</taxon>
        <taxon>Bacillati</taxon>
        <taxon>Actinomycetota</taxon>
        <taxon>Actinomycetes</taxon>
        <taxon>Micromonosporales</taxon>
        <taxon>Micromonosporaceae</taxon>
        <taxon>Luedemannella</taxon>
    </lineage>
</organism>
<accession>A0ABN2K5D0</accession>
<dbReference type="Pfam" id="PF04480">
    <property type="entry name" value="DUF559"/>
    <property type="match status" value="1"/>
</dbReference>